<dbReference type="InterPro" id="IPR001387">
    <property type="entry name" value="Cro/C1-type_HTH"/>
</dbReference>
<dbReference type="Gene3D" id="1.10.260.40">
    <property type="entry name" value="lambda repressor-like DNA-binding domains"/>
    <property type="match status" value="1"/>
</dbReference>
<dbReference type="Pfam" id="PF13443">
    <property type="entry name" value="HTH_26"/>
    <property type="match status" value="1"/>
</dbReference>
<accession>A0A8S5Q9E2</accession>
<evidence type="ECO:0000259" key="1">
    <source>
        <dbReference type="Pfam" id="PF13443"/>
    </source>
</evidence>
<dbReference type="GO" id="GO:0003677">
    <property type="term" value="F:DNA binding"/>
    <property type="evidence" value="ECO:0007669"/>
    <property type="project" value="InterPro"/>
</dbReference>
<feature type="domain" description="HTH cro/C1-type" evidence="1">
    <location>
        <begin position="8"/>
        <end position="58"/>
    </location>
</feature>
<evidence type="ECO:0000313" key="2">
    <source>
        <dbReference type="EMBL" id="DAE15538.1"/>
    </source>
</evidence>
<dbReference type="EMBL" id="BK015607">
    <property type="protein sequence ID" value="DAE15538.1"/>
    <property type="molecule type" value="Genomic_DNA"/>
</dbReference>
<proteinExistence type="predicted"/>
<dbReference type="SUPFAM" id="SSF47413">
    <property type="entry name" value="lambda repressor-like DNA-binding domains"/>
    <property type="match status" value="1"/>
</dbReference>
<dbReference type="InterPro" id="IPR010982">
    <property type="entry name" value="Lambda_DNA-bd_dom_sf"/>
</dbReference>
<name>A0A8S5Q9E2_9CAUD</name>
<reference evidence="2" key="1">
    <citation type="journal article" date="2021" name="Proc. Natl. Acad. Sci. U.S.A.">
        <title>A Catalog of Tens of Thousands of Viruses from Human Metagenomes Reveals Hidden Associations with Chronic Diseases.</title>
        <authorList>
            <person name="Tisza M.J."/>
            <person name="Buck C.B."/>
        </authorList>
    </citation>
    <scope>NUCLEOTIDE SEQUENCE</scope>
    <source>
        <strain evidence="2">Ctm8X17</strain>
    </source>
</reference>
<protein>
    <submittedName>
        <fullName evidence="2">Helix-turn-helix domain protein</fullName>
    </submittedName>
</protein>
<dbReference type="CDD" id="cd00093">
    <property type="entry name" value="HTH_XRE"/>
    <property type="match status" value="1"/>
</dbReference>
<sequence>MSITMGEKIKIMLGRRNMTLAQLAEKTGQSRQNLSNKMSRDNFCEKDLYDIAEALGCTYEAHFTMNDTNETI</sequence>
<organism evidence="2">
    <name type="scientific">Myoviridae sp. ctm8X17</name>
    <dbReference type="NCBI Taxonomy" id="2825168"/>
    <lineage>
        <taxon>Viruses</taxon>
        <taxon>Duplodnaviria</taxon>
        <taxon>Heunggongvirae</taxon>
        <taxon>Uroviricota</taxon>
        <taxon>Caudoviricetes</taxon>
    </lineage>
</organism>